<dbReference type="EMBL" id="AACS02000005">
    <property type="protein sequence ID" value="EAU82400.2"/>
    <property type="molecule type" value="Genomic_DNA"/>
</dbReference>
<evidence type="ECO:0000256" key="1">
    <source>
        <dbReference type="ARBA" id="ARBA00001970"/>
    </source>
</evidence>
<dbReference type="OMA" id="HNASLGH"/>
<proteinExistence type="inferred from homology"/>
<dbReference type="VEuPathDB" id="FungiDB:CC1G_06710"/>
<evidence type="ECO:0000313" key="10">
    <source>
        <dbReference type="Proteomes" id="UP000001861"/>
    </source>
</evidence>
<dbReference type="PANTHER" id="PTHR33577">
    <property type="entry name" value="STERIGMATOCYSTIN BIOSYNTHESIS PEROXIDASE STCC-RELATED"/>
    <property type="match status" value="1"/>
</dbReference>
<dbReference type="GO" id="GO:0004601">
    <property type="term" value="F:peroxidase activity"/>
    <property type="evidence" value="ECO:0007669"/>
    <property type="project" value="UniProtKB-KW"/>
</dbReference>
<evidence type="ECO:0000256" key="6">
    <source>
        <dbReference type="ARBA" id="ARBA00023004"/>
    </source>
</evidence>
<dbReference type="InterPro" id="IPR000028">
    <property type="entry name" value="Chloroperoxidase"/>
</dbReference>
<dbReference type="eggNOG" id="ENOG502SP9D">
    <property type="taxonomic scope" value="Eukaryota"/>
</dbReference>
<dbReference type="PROSITE" id="PS51405">
    <property type="entry name" value="HEME_HALOPEROXIDASE"/>
    <property type="match status" value="1"/>
</dbReference>
<protein>
    <recommendedName>
        <fullName evidence="8">Heme haloperoxidase family profile domain-containing protein</fullName>
    </recommendedName>
</protein>
<evidence type="ECO:0000256" key="4">
    <source>
        <dbReference type="ARBA" id="ARBA00022723"/>
    </source>
</evidence>
<dbReference type="PANTHER" id="PTHR33577:SF9">
    <property type="entry name" value="PEROXIDASE STCC"/>
    <property type="match status" value="1"/>
</dbReference>
<name>A8P840_COPC7</name>
<dbReference type="Gene3D" id="1.10.489.10">
    <property type="entry name" value="Chloroperoxidase-like"/>
    <property type="match status" value="1"/>
</dbReference>
<evidence type="ECO:0000256" key="5">
    <source>
        <dbReference type="ARBA" id="ARBA00023002"/>
    </source>
</evidence>
<dbReference type="HOGENOM" id="CLU_050230_5_0_1"/>
<evidence type="ECO:0000259" key="8">
    <source>
        <dbReference type="PROSITE" id="PS51405"/>
    </source>
</evidence>
<dbReference type="GeneID" id="6016113"/>
<keyword evidence="5" id="KW-0560">Oxidoreductase</keyword>
<evidence type="ECO:0000313" key="9">
    <source>
        <dbReference type="EMBL" id="EAU82400.2"/>
    </source>
</evidence>
<evidence type="ECO:0000256" key="3">
    <source>
        <dbReference type="ARBA" id="ARBA00022617"/>
    </source>
</evidence>
<comment type="cofactor">
    <cofactor evidence="1">
        <name>heme b</name>
        <dbReference type="ChEBI" id="CHEBI:60344"/>
    </cofactor>
</comment>
<dbReference type="Proteomes" id="UP000001861">
    <property type="component" value="Unassembled WGS sequence"/>
</dbReference>
<evidence type="ECO:0000256" key="7">
    <source>
        <dbReference type="ARBA" id="ARBA00025795"/>
    </source>
</evidence>
<dbReference type="Pfam" id="PF01328">
    <property type="entry name" value="Peroxidase_2"/>
    <property type="match status" value="1"/>
</dbReference>
<dbReference type="OrthoDB" id="407298at2759"/>
<organism evidence="9 10">
    <name type="scientific">Coprinopsis cinerea (strain Okayama-7 / 130 / ATCC MYA-4618 / FGSC 9003)</name>
    <name type="common">Inky cap fungus</name>
    <name type="synonym">Hormographiella aspergillata</name>
    <dbReference type="NCBI Taxonomy" id="240176"/>
    <lineage>
        <taxon>Eukaryota</taxon>
        <taxon>Fungi</taxon>
        <taxon>Dikarya</taxon>
        <taxon>Basidiomycota</taxon>
        <taxon>Agaricomycotina</taxon>
        <taxon>Agaricomycetes</taxon>
        <taxon>Agaricomycetidae</taxon>
        <taxon>Agaricales</taxon>
        <taxon>Agaricineae</taxon>
        <taxon>Psathyrellaceae</taxon>
        <taxon>Coprinopsis</taxon>
    </lineage>
</organism>
<keyword evidence="2" id="KW-0575">Peroxidase</keyword>
<comment type="caution">
    <text evidence="9">The sequence shown here is derived from an EMBL/GenBank/DDBJ whole genome shotgun (WGS) entry which is preliminary data.</text>
</comment>
<dbReference type="KEGG" id="cci:CC1G_06710"/>
<dbReference type="InterPro" id="IPR036851">
    <property type="entry name" value="Chloroperoxidase-like_sf"/>
</dbReference>
<dbReference type="GO" id="GO:0046872">
    <property type="term" value="F:metal ion binding"/>
    <property type="evidence" value="ECO:0007669"/>
    <property type="project" value="UniProtKB-KW"/>
</dbReference>
<dbReference type="AlphaFoldDB" id="A8P840"/>
<gene>
    <name evidence="9" type="ORF">CC1G_06710</name>
</gene>
<sequence>MANHGYINRDGKNLSAWSIAKGLRECYGLTMPFSIFLSYTTFLLLRKFRPIDLYEIGKHGVVEHNASLVHHDTPPGQIYAPIEIDQGLVEAVVKDAQTVVEAEVEVDGVKQKKTETLYSIFDMGRSRVRREKESPPLTSVQAKIARGELAIIQAVWEKKVGEKVGSPIEWIKRWLGEERLPDGWKPDREVGFVATNTRNKAIQKAMEEIRKQEAEAADPKAKL</sequence>
<keyword evidence="4" id="KW-0479">Metal-binding</keyword>
<feature type="domain" description="Heme haloperoxidase family profile" evidence="8">
    <location>
        <begin position="1"/>
        <end position="197"/>
    </location>
</feature>
<dbReference type="RefSeq" id="XP_001839497.2">
    <property type="nucleotide sequence ID" value="XM_001839445.2"/>
</dbReference>
<keyword evidence="10" id="KW-1185">Reference proteome</keyword>
<dbReference type="SUPFAM" id="SSF47571">
    <property type="entry name" value="Cloroperoxidase"/>
    <property type="match status" value="1"/>
</dbReference>
<reference evidence="9 10" key="1">
    <citation type="journal article" date="2010" name="Proc. Natl. Acad. Sci. U.S.A.">
        <title>Insights into evolution of multicellular fungi from the assembled chromosomes of the mushroom Coprinopsis cinerea (Coprinus cinereus).</title>
        <authorList>
            <person name="Stajich J.E."/>
            <person name="Wilke S.K."/>
            <person name="Ahren D."/>
            <person name="Au C.H."/>
            <person name="Birren B.W."/>
            <person name="Borodovsky M."/>
            <person name="Burns C."/>
            <person name="Canback B."/>
            <person name="Casselton L.A."/>
            <person name="Cheng C.K."/>
            <person name="Deng J."/>
            <person name="Dietrich F.S."/>
            <person name="Fargo D.C."/>
            <person name="Farman M.L."/>
            <person name="Gathman A.C."/>
            <person name="Goldberg J."/>
            <person name="Guigo R."/>
            <person name="Hoegger P.J."/>
            <person name="Hooker J.B."/>
            <person name="Huggins A."/>
            <person name="James T.Y."/>
            <person name="Kamada T."/>
            <person name="Kilaru S."/>
            <person name="Kodira C."/>
            <person name="Kues U."/>
            <person name="Kupfer D."/>
            <person name="Kwan H.S."/>
            <person name="Lomsadze A."/>
            <person name="Li W."/>
            <person name="Lilly W.W."/>
            <person name="Ma L.J."/>
            <person name="Mackey A.J."/>
            <person name="Manning G."/>
            <person name="Martin F."/>
            <person name="Muraguchi H."/>
            <person name="Natvig D.O."/>
            <person name="Palmerini H."/>
            <person name="Ramesh M.A."/>
            <person name="Rehmeyer C.J."/>
            <person name="Roe B.A."/>
            <person name="Shenoy N."/>
            <person name="Stanke M."/>
            <person name="Ter-Hovhannisyan V."/>
            <person name="Tunlid A."/>
            <person name="Velagapudi R."/>
            <person name="Vision T.J."/>
            <person name="Zeng Q."/>
            <person name="Zolan M.E."/>
            <person name="Pukkila P.J."/>
        </authorList>
    </citation>
    <scope>NUCLEOTIDE SEQUENCE [LARGE SCALE GENOMIC DNA]</scope>
    <source>
        <strain evidence="10">Okayama-7 / 130 / ATCC MYA-4618 / FGSC 9003</strain>
    </source>
</reference>
<dbReference type="InParanoid" id="A8P840"/>
<accession>A8P840</accession>
<evidence type="ECO:0000256" key="2">
    <source>
        <dbReference type="ARBA" id="ARBA00022559"/>
    </source>
</evidence>
<keyword evidence="3" id="KW-0349">Heme</keyword>
<comment type="similarity">
    <text evidence="7">Belongs to the chloroperoxidase family.</text>
</comment>
<keyword evidence="6" id="KW-0408">Iron</keyword>